<evidence type="ECO:0000256" key="1">
    <source>
        <dbReference type="PROSITE-ProRule" id="PRU00284"/>
    </source>
</evidence>
<dbReference type="Pfam" id="PF08447">
    <property type="entry name" value="PAS_3"/>
    <property type="match status" value="2"/>
</dbReference>
<dbReference type="NCBIfam" id="TIGR00229">
    <property type="entry name" value="sensory_box"/>
    <property type="match status" value="3"/>
</dbReference>
<feature type="domain" description="PAC" evidence="4">
    <location>
        <begin position="342"/>
        <end position="396"/>
    </location>
</feature>
<dbReference type="CDD" id="cd00130">
    <property type="entry name" value="PAS"/>
    <property type="match status" value="3"/>
</dbReference>
<dbReference type="CDD" id="cd11386">
    <property type="entry name" value="MCP_signal"/>
    <property type="match status" value="1"/>
</dbReference>
<dbReference type="InterPro" id="IPR000700">
    <property type="entry name" value="PAS-assoc_C"/>
</dbReference>
<dbReference type="InterPro" id="IPR035965">
    <property type="entry name" value="PAS-like_dom_sf"/>
</dbReference>
<accession>A0A6C2CPP3</accession>
<reference evidence="5 6" key="1">
    <citation type="submission" date="2019-01" db="EMBL/GenBank/DDBJ databases">
        <title>Zoogloea oleivorans genome sequencing and assembly.</title>
        <authorList>
            <person name="Tancsics A."/>
            <person name="Farkas M."/>
            <person name="Kriszt B."/>
            <person name="Maroti G."/>
            <person name="Horvath B."/>
        </authorList>
    </citation>
    <scope>NUCLEOTIDE SEQUENCE [LARGE SCALE GENOMIC DNA]</scope>
    <source>
        <strain evidence="5 6">Buc</strain>
    </source>
</reference>
<evidence type="ECO:0000313" key="6">
    <source>
        <dbReference type="Proteomes" id="UP000389128"/>
    </source>
</evidence>
<dbReference type="PROSITE" id="PS50112">
    <property type="entry name" value="PAS"/>
    <property type="match status" value="1"/>
</dbReference>
<dbReference type="InterPro" id="IPR013655">
    <property type="entry name" value="PAS_fold_3"/>
</dbReference>
<feature type="domain" description="PAC" evidence="4">
    <location>
        <begin position="222"/>
        <end position="274"/>
    </location>
</feature>
<keyword evidence="6" id="KW-1185">Reference proteome</keyword>
<dbReference type="GO" id="GO:0016020">
    <property type="term" value="C:membrane"/>
    <property type="evidence" value="ECO:0007669"/>
    <property type="project" value="InterPro"/>
</dbReference>
<dbReference type="PANTHER" id="PTHR24422:SF10">
    <property type="entry name" value="CHEMOTAXIS PROTEIN METHYLTRANSFERASE 2"/>
    <property type="match status" value="1"/>
</dbReference>
<sequence>MGIAEKPVKAMKSAAREASLFEVDVADLPGYVAAISRSQAIVEFDLDGTVLNANDLFLSVMGYPLAAVKGKHHRMFCMPEHTDSAEYADLWARLRAGEPQAGEFMRMTGQGQCVWLQATYTPILGPDGTPYKVVKFGRDVTADKLARLNAEGKLSAIDRAQAVIEFDLSGRVLDANPNFLALMGYRLEEIQGHHHRIFVEPVQAASADYQAFWERLSRGEFNAGEYKRIGKDGKEVWIQAIYNPIFDLRGKPVKVVKFATDVTASKLVSAEYQAKVAAIDLGQAVIEFDLDGNVLTANRNFLVAMGYTLREIQGQHHSLFCSADYIQSAEYRDFWLRLNEGKFVSGRFHRVGKYERDVWIQATYNPILDLNGKVKKVVKYAYDVTKEVMLEKRISAKTVDMTHSVRSLVDSIKAIADNSGVASSMAMETAMAAKTGFDAVQKSIDAIGRIQSSSTRVSEIVRVISEIANQTNLLAFNAAIEAARAGQQGVGFSVVAAEVRKLAERSSGAAQEIARLIDESALHVQQGADVSKSAASSFEGIMSAVERTVESASEIAGATEKQREMAGQVSGLIDDLARTVAA</sequence>
<dbReference type="SUPFAM" id="SSF55785">
    <property type="entry name" value="PYP-like sensor domain (PAS domain)"/>
    <property type="match status" value="3"/>
</dbReference>
<proteinExistence type="predicted"/>
<dbReference type="GO" id="GO:0007165">
    <property type="term" value="P:signal transduction"/>
    <property type="evidence" value="ECO:0007669"/>
    <property type="project" value="UniProtKB-KW"/>
</dbReference>
<feature type="domain" description="PAC" evidence="4">
    <location>
        <begin position="100"/>
        <end position="152"/>
    </location>
</feature>
<evidence type="ECO:0000313" key="5">
    <source>
        <dbReference type="EMBL" id="TYC56037.1"/>
    </source>
</evidence>
<dbReference type="Pfam" id="PF08448">
    <property type="entry name" value="PAS_4"/>
    <property type="match status" value="1"/>
</dbReference>
<dbReference type="AlphaFoldDB" id="A0A6C2CPP3"/>
<dbReference type="PRINTS" id="PR00260">
    <property type="entry name" value="CHEMTRNSDUCR"/>
</dbReference>
<gene>
    <name evidence="5" type="ORF">ETQ85_14200</name>
</gene>
<evidence type="ECO:0000259" key="3">
    <source>
        <dbReference type="PROSITE" id="PS50112"/>
    </source>
</evidence>
<dbReference type="GO" id="GO:0004888">
    <property type="term" value="F:transmembrane signaling receptor activity"/>
    <property type="evidence" value="ECO:0007669"/>
    <property type="project" value="InterPro"/>
</dbReference>
<dbReference type="Gene3D" id="1.10.287.950">
    <property type="entry name" value="Methyl-accepting chemotaxis protein"/>
    <property type="match status" value="1"/>
</dbReference>
<dbReference type="InterPro" id="IPR050903">
    <property type="entry name" value="Bact_Chemotaxis_MeTrfase"/>
</dbReference>
<evidence type="ECO:0000259" key="2">
    <source>
        <dbReference type="PROSITE" id="PS50111"/>
    </source>
</evidence>
<feature type="domain" description="PAS" evidence="3">
    <location>
        <begin position="163"/>
        <end position="192"/>
    </location>
</feature>
<dbReference type="SMART" id="SM00283">
    <property type="entry name" value="MA"/>
    <property type="match status" value="1"/>
</dbReference>
<dbReference type="PROSITE" id="PS50111">
    <property type="entry name" value="CHEMOTAXIS_TRANSDUC_2"/>
    <property type="match status" value="1"/>
</dbReference>
<dbReference type="InterPro" id="IPR004089">
    <property type="entry name" value="MCPsignal_dom"/>
</dbReference>
<dbReference type="SMART" id="SM00086">
    <property type="entry name" value="PAC"/>
    <property type="match status" value="3"/>
</dbReference>
<dbReference type="InterPro" id="IPR000014">
    <property type="entry name" value="PAS"/>
</dbReference>
<dbReference type="GO" id="GO:0006935">
    <property type="term" value="P:chemotaxis"/>
    <property type="evidence" value="ECO:0007669"/>
    <property type="project" value="InterPro"/>
</dbReference>
<dbReference type="Pfam" id="PF00015">
    <property type="entry name" value="MCPsignal"/>
    <property type="match status" value="1"/>
</dbReference>
<dbReference type="SUPFAM" id="SSF58104">
    <property type="entry name" value="Methyl-accepting chemotaxis protein (MCP) signaling domain"/>
    <property type="match status" value="1"/>
</dbReference>
<dbReference type="EMBL" id="SDKK01000012">
    <property type="protein sequence ID" value="TYC56037.1"/>
    <property type="molecule type" value="Genomic_DNA"/>
</dbReference>
<dbReference type="InterPro" id="IPR004090">
    <property type="entry name" value="Chemotax_Me-accpt_rcpt"/>
</dbReference>
<dbReference type="Gene3D" id="3.30.450.20">
    <property type="entry name" value="PAS domain"/>
    <property type="match status" value="3"/>
</dbReference>
<dbReference type="Proteomes" id="UP000389128">
    <property type="component" value="Unassembled WGS sequence"/>
</dbReference>
<protein>
    <submittedName>
        <fullName evidence="5">PAS domain S-box protein</fullName>
    </submittedName>
</protein>
<name>A0A6C2CPP3_9RHOO</name>
<feature type="domain" description="Methyl-accepting transducer" evidence="2">
    <location>
        <begin position="404"/>
        <end position="582"/>
    </location>
</feature>
<dbReference type="PROSITE" id="PS01228">
    <property type="entry name" value="COF_1"/>
    <property type="match status" value="1"/>
</dbReference>
<dbReference type="PROSITE" id="PS50113">
    <property type="entry name" value="PAC"/>
    <property type="match status" value="3"/>
</dbReference>
<evidence type="ECO:0000259" key="4">
    <source>
        <dbReference type="PROSITE" id="PS50113"/>
    </source>
</evidence>
<dbReference type="InterPro" id="IPR001610">
    <property type="entry name" value="PAC"/>
</dbReference>
<dbReference type="InterPro" id="IPR013656">
    <property type="entry name" value="PAS_4"/>
</dbReference>
<comment type="caution">
    <text evidence="5">The sequence shown here is derived from an EMBL/GenBank/DDBJ whole genome shotgun (WGS) entry which is preliminary data.</text>
</comment>
<keyword evidence="1" id="KW-0807">Transducer</keyword>
<organism evidence="5 6">
    <name type="scientific">Zoogloea oleivorans</name>
    <dbReference type="NCBI Taxonomy" id="1552750"/>
    <lineage>
        <taxon>Bacteria</taxon>
        <taxon>Pseudomonadati</taxon>
        <taxon>Pseudomonadota</taxon>
        <taxon>Betaproteobacteria</taxon>
        <taxon>Rhodocyclales</taxon>
        <taxon>Zoogloeaceae</taxon>
        <taxon>Zoogloea</taxon>
    </lineage>
</organism>
<dbReference type="SMART" id="SM00091">
    <property type="entry name" value="PAS"/>
    <property type="match status" value="3"/>
</dbReference>
<dbReference type="PANTHER" id="PTHR24422">
    <property type="entry name" value="CHEMOTAXIS PROTEIN METHYLTRANSFERASE"/>
    <property type="match status" value="1"/>
</dbReference>
<dbReference type="OrthoDB" id="9765776at2"/>